<dbReference type="GO" id="GO:0005783">
    <property type="term" value="C:endoplasmic reticulum"/>
    <property type="evidence" value="ECO:0007669"/>
    <property type="project" value="TreeGrafter"/>
</dbReference>
<dbReference type="Gene3D" id="3.10.20.90">
    <property type="entry name" value="Phosphatidylinositol 3-kinase Catalytic Subunit, Chain A, domain 1"/>
    <property type="match status" value="1"/>
</dbReference>
<dbReference type="EMBL" id="OX365924">
    <property type="protein sequence ID" value="CAI4048130.1"/>
    <property type="molecule type" value="Genomic_DNA"/>
</dbReference>
<protein>
    <recommendedName>
        <fullName evidence="1">UBX domain-containing protein</fullName>
    </recommendedName>
</protein>
<dbReference type="AlphaFoldDB" id="A0AA35NLE0"/>
<gene>
    <name evidence="2" type="primary">SUVC13G1220</name>
    <name evidence="2" type="ORF">SUVC_13G1220</name>
</gene>
<sequence length="598" mass="67636">MPVVSHEGSEFHLSHTEEDKLNEFQVITDFPPDDLPDVVRLLRNHGWQLEPALSRYFDGEWRDGSEVGMGEPTATATSTATAVATPMVEELAWTPPVLGPRPLSFTAALPVVRPLPASFRHDFRTIGLNGRSNTVWSMFESFSYNGNPFLFVLLLIPRIINRLSATIFTFLCTLLSLHSIGSDGKAGRPKISKVPKAPTRETHIPLSEILGDAKEVDEFCQLKSFDPDVSFNEVLRIAKEEFKFVLLILVGNTCDADADTDVVDINSKLLLEKILLNRKTLQYLHKIDDELVIYLKCVHELEPWLIAQQLEVRNTPEIFLIANVSNKISHSETVPLQRLSVLGKLKINSLNKFLQSLANVVERYSPELIVNRTEMNELRVSREIKKLQEDAYMKSLEMDRLKAVEKEKSLKLVQDLKLDATCHQLNWLKACIDELQPLDTTAKQTTLQFRTSSGKRFVKKFPSMTTLYQIYQSIGCHIYLEVYSSDPAQWASALQEKISQLAADASVLCFKDEQPDTSNAATIEELGEIISNELASFDLEQSKLQFDFELVSPYPKYTVHPDEKLSVDQVPQLWPNGSLLVEALVEEEEEEDDDGDDE</sequence>
<dbReference type="Proteomes" id="UP001162090">
    <property type="component" value="Chromosome 13"/>
</dbReference>
<reference evidence="2" key="1">
    <citation type="submission" date="2022-10" db="EMBL/GenBank/DDBJ databases">
        <authorList>
            <person name="Byrne P K."/>
        </authorList>
    </citation>
    <scope>NUCLEOTIDE SEQUENCE</scope>
    <source>
        <strain evidence="2">CBS7001</strain>
    </source>
</reference>
<dbReference type="InterPro" id="IPR001012">
    <property type="entry name" value="UBX_dom"/>
</dbReference>
<dbReference type="Gene3D" id="1.10.8.10">
    <property type="entry name" value="DNA helicase RuvA subunit, C-terminal domain"/>
    <property type="match status" value="1"/>
</dbReference>
<dbReference type="SMART" id="SM00166">
    <property type="entry name" value="UBX"/>
    <property type="match status" value="1"/>
</dbReference>
<dbReference type="SUPFAM" id="SSF54236">
    <property type="entry name" value="Ubiquitin-like"/>
    <property type="match status" value="1"/>
</dbReference>
<dbReference type="GO" id="GO:0036503">
    <property type="term" value="P:ERAD pathway"/>
    <property type="evidence" value="ECO:0007669"/>
    <property type="project" value="TreeGrafter"/>
</dbReference>
<accession>A0AA35NLE0</accession>
<dbReference type="InterPro" id="IPR050730">
    <property type="entry name" value="UBX_domain-protein"/>
</dbReference>
<dbReference type="GO" id="GO:0043130">
    <property type="term" value="F:ubiquitin binding"/>
    <property type="evidence" value="ECO:0007669"/>
    <property type="project" value="TreeGrafter"/>
</dbReference>
<dbReference type="InterPro" id="IPR029071">
    <property type="entry name" value="Ubiquitin-like_domsf"/>
</dbReference>
<dbReference type="PANTHER" id="PTHR23322:SF1">
    <property type="entry name" value="FAS-ASSOCIATED FACTOR 2"/>
    <property type="match status" value="1"/>
</dbReference>
<dbReference type="CDD" id="cd14273">
    <property type="entry name" value="UBA_TAP-C_like"/>
    <property type="match status" value="1"/>
</dbReference>
<evidence type="ECO:0000259" key="1">
    <source>
        <dbReference type="SMART" id="SM00166"/>
    </source>
</evidence>
<name>A0AA35NLE0_SACUV</name>
<evidence type="ECO:0000313" key="2">
    <source>
        <dbReference type="EMBL" id="CAI4048130.1"/>
    </source>
</evidence>
<dbReference type="Pfam" id="PF14555">
    <property type="entry name" value="UBA_4"/>
    <property type="match status" value="1"/>
</dbReference>
<proteinExistence type="predicted"/>
<evidence type="ECO:0000313" key="3">
    <source>
        <dbReference type="Proteomes" id="UP001162090"/>
    </source>
</evidence>
<feature type="domain" description="UBX" evidence="1">
    <location>
        <begin position="437"/>
        <end position="583"/>
    </location>
</feature>
<dbReference type="PANTHER" id="PTHR23322">
    <property type="entry name" value="FAS-ASSOCIATED PROTEIN"/>
    <property type="match status" value="1"/>
</dbReference>
<organism evidence="2 3">
    <name type="scientific">Saccharomyces uvarum</name>
    <name type="common">Yeast</name>
    <name type="synonym">Saccharomyces bayanus var. uvarum</name>
    <dbReference type="NCBI Taxonomy" id="230603"/>
    <lineage>
        <taxon>Eukaryota</taxon>
        <taxon>Fungi</taxon>
        <taxon>Dikarya</taxon>
        <taxon>Ascomycota</taxon>
        <taxon>Saccharomycotina</taxon>
        <taxon>Saccharomycetes</taxon>
        <taxon>Saccharomycetales</taxon>
        <taxon>Saccharomycetaceae</taxon>
        <taxon>Saccharomyces</taxon>
    </lineage>
</organism>